<dbReference type="EMBL" id="VJWL01000005">
    <property type="protein sequence ID" value="TRW47962.1"/>
    <property type="molecule type" value="Genomic_DNA"/>
</dbReference>
<dbReference type="Gene3D" id="3.40.50.1110">
    <property type="entry name" value="SGNH hydrolase"/>
    <property type="match status" value="1"/>
</dbReference>
<dbReference type="InterPro" id="IPR013830">
    <property type="entry name" value="SGNH_hydro"/>
</dbReference>
<dbReference type="InterPro" id="IPR051532">
    <property type="entry name" value="Ester_Hydrolysis_Enzymes"/>
</dbReference>
<dbReference type="PANTHER" id="PTHR30383:SF5">
    <property type="entry name" value="SGNH HYDROLASE-TYPE ESTERASE DOMAIN-CONTAINING PROTEIN"/>
    <property type="match status" value="1"/>
</dbReference>
<keyword evidence="3" id="KW-1185">Reference proteome</keyword>
<accession>A0A552WYR4</accession>
<proteinExistence type="predicted"/>
<dbReference type="OrthoDB" id="9804395at2"/>
<feature type="domain" description="SGNH hydrolase-type esterase" evidence="1">
    <location>
        <begin position="57"/>
        <end position="228"/>
    </location>
</feature>
<dbReference type="InterPro" id="IPR036514">
    <property type="entry name" value="SGNH_hydro_sf"/>
</dbReference>
<evidence type="ECO:0000313" key="2">
    <source>
        <dbReference type="EMBL" id="TRW47962.1"/>
    </source>
</evidence>
<evidence type="ECO:0000313" key="3">
    <source>
        <dbReference type="Proteomes" id="UP000320359"/>
    </source>
</evidence>
<comment type="caution">
    <text evidence="2">The sequence shown here is derived from an EMBL/GenBank/DDBJ whole genome shotgun (WGS) entry which is preliminary data.</text>
</comment>
<protein>
    <submittedName>
        <fullName evidence="2">SGNH/GDSL hydrolase family protein</fullName>
    </submittedName>
</protein>
<keyword evidence="2" id="KW-0378">Hydrolase</keyword>
<reference evidence="2 3" key="1">
    <citation type="submission" date="2019-07" db="EMBL/GenBank/DDBJ databases">
        <authorList>
            <person name="Yang M."/>
            <person name="Zhao D."/>
            <person name="Xiang H."/>
        </authorList>
    </citation>
    <scope>NUCLEOTIDE SEQUENCE [LARGE SCALE GENOMIC DNA]</scope>
    <source>
        <strain evidence="2 3">IM1326</strain>
    </source>
</reference>
<organism evidence="2 3">
    <name type="scientific">Aliidiomarina halalkaliphila</name>
    <dbReference type="NCBI Taxonomy" id="2593535"/>
    <lineage>
        <taxon>Bacteria</taxon>
        <taxon>Pseudomonadati</taxon>
        <taxon>Pseudomonadota</taxon>
        <taxon>Gammaproteobacteria</taxon>
        <taxon>Alteromonadales</taxon>
        <taxon>Idiomarinaceae</taxon>
        <taxon>Aliidiomarina</taxon>
    </lineage>
</organism>
<gene>
    <name evidence="2" type="ORF">FM042_11565</name>
</gene>
<name>A0A552WYR4_9GAMM</name>
<dbReference type="SUPFAM" id="SSF52266">
    <property type="entry name" value="SGNH hydrolase"/>
    <property type="match status" value="1"/>
</dbReference>
<dbReference type="PANTHER" id="PTHR30383">
    <property type="entry name" value="THIOESTERASE 1/PROTEASE 1/LYSOPHOSPHOLIPASE L1"/>
    <property type="match status" value="1"/>
</dbReference>
<sequence>MLTSLAKIILAPALLKQARYVRTHTPRLPEPEGPREGVIEGAADTQSDVSPLRVLIVGDSAGAGVGVERQEQALSGQLLRCLQHTFPGRRIHWCLWAKNGDTTAMALIKLHLRPRQDFDVVITSLGVNDVTRNVRPYRFRRQQQALVDLLTSKFSARHVILTAVPPMHSFPALPQPLRWFLGQQASRLTRELDTVAAVNDNCEVLDVAFPLEPGLMASDGFHPGEKGYPLWAEAIVKRIVEAKL</sequence>
<dbReference type="GO" id="GO:0004622">
    <property type="term" value="F:phosphatidylcholine lysophospholipase activity"/>
    <property type="evidence" value="ECO:0007669"/>
    <property type="project" value="TreeGrafter"/>
</dbReference>
<dbReference type="Proteomes" id="UP000320359">
    <property type="component" value="Unassembled WGS sequence"/>
</dbReference>
<evidence type="ECO:0000259" key="1">
    <source>
        <dbReference type="Pfam" id="PF13472"/>
    </source>
</evidence>
<dbReference type="RefSeq" id="WP_143236601.1">
    <property type="nucleotide sequence ID" value="NZ_VJWL01000005.1"/>
</dbReference>
<dbReference type="CDD" id="cd01836">
    <property type="entry name" value="FeeA_FeeB_like"/>
    <property type="match status" value="1"/>
</dbReference>
<dbReference type="Pfam" id="PF13472">
    <property type="entry name" value="Lipase_GDSL_2"/>
    <property type="match status" value="1"/>
</dbReference>
<dbReference type="AlphaFoldDB" id="A0A552WYR4"/>